<feature type="coiled-coil region" evidence="1">
    <location>
        <begin position="276"/>
        <end position="303"/>
    </location>
</feature>
<dbReference type="Proteomes" id="UP000010111">
    <property type="component" value="Chromosome"/>
</dbReference>
<organism evidence="2 3">
    <name type="scientific">Megasphaera elsdenii DSM 20460</name>
    <dbReference type="NCBI Taxonomy" id="1064535"/>
    <lineage>
        <taxon>Bacteria</taxon>
        <taxon>Bacillati</taxon>
        <taxon>Bacillota</taxon>
        <taxon>Negativicutes</taxon>
        <taxon>Veillonellales</taxon>
        <taxon>Veillonellaceae</taxon>
        <taxon>Megasphaera</taxon>
    </lineage>
</organism>
<evidence type="ECO:0008006" key="4">
    <source>
        <dbReference type="Google" id="ProtNLM"/>
    </source>
</evidence>
<dbReference type="EMBL" id="HE576794">
    <property type="protein sequence ID" value="CCC74143.1"/>
    <property type="molecule type" value="Genomic_DNA"/>
</dbReference>
<dbReference type="GeneID" id="97492520"/>
<dbReference type="STRING" id="1064535.MELS_1925"/>
<evidence type="ECO:0000313" key="3">
    <source>
        <dbReference type="Proteomes" id="UP000010111"/>
    </source>
</evidence>
<keyword evidence="1" id="KW-0175">Coiled coil</keyword>
<dbReference type="eggNOG" id="COG0741">
    <property type="taxonomic scope" value="Bacteria"/>
</dbReference>
<protein>
    <recommendedName>
        <fullName evidence="4">EF-hand domain-containing protein</fullName>
    </recommendedName>
</protein>
<evidence type="ECO:0000313" key="2">
    <source>
        <dbReference type="EMBL" id="CCC74143.1"/>
    </source>
</evidence>
<gene>
    <name evidence="2" type="ORF">MELS_1925</name>
</gene>
<dbReference type="RefSeq" id="WP_014016868.1">
    <property type="nucleotide sequence ID" value="NC_015873.1"/>
</dbReference>
<reference evidence="2 3" key="1">
    <citation type="journal article" date="2011" name="J. Bacteriol.">
        <title>Genome Sequence of the Ruminal Bacterium Megasphaera elsdenii.</title>
        <authorList>
            <person name="Marx H."/>
            <person name="Graf A.B."/>
            <person name="Tatto N."/>
            <person name="Thallinger G.G."/>
            <person name="Mattanovich D."/>
            <person name="Sauer M."/>
        </authorList>
    </citation>
    <scope>NUCLEOTIDE SEQUENCE [LARGE SCALE GENOMIC DNA]</scope>
    <source>
        <strain evidence="2 3">DSM 20460</strain>
    </source>
</reference>
<sequence>MRISYADGFLGQTMKNGTNGCAEAVGLMGAGNSQFLANEYNNGQYSVPGMVSDAQQAGIPVIPYQAGAANPNDVIVYGDNDHVVLSDGNGGYYGNSSSQNQIVHGSDATQMGGLQPTAIIKTGGQGGSFNFQAKDANGNPFINLAAKIRTSNPNEPFDQQSLMDILSQPTRSYAHEKRIHYLTDRDYQGDLLFLNPDVARWMKDSAKQLNDNRDADLKEQIDQANQQTRLKQAMQLAQLINGSGSVDNRRGYAAMAKMFGINLPTNDDQFVNSSDLLKTQVQMNNAERNYNFQQQQAKQAQDNWQKEFDLKKAIQDRQAQIEEQRLALAAARSAGGGSRYGGGGSSGKGPHYSIGDIAKIKETLNAPFQQVYDAAADGSMSGDEIREALKNAEYENINTLSMLEPDGGPGSAYGQEVEDNYVNKLKDKFGEDLSDQEHTWTNNPITRTLHDIFPSVF</sequence>
<accession>G0VSA3</accession>
<dbReference type="KEGG" id="med:MELS_1925"/>
<proteinExistence type="predicted"/>
<evidence type="ECO:0000256" key="1">
    <source>
        <dbReference type="SAM" id="Coils"/>
    </source>
</evidence>
<name>G0VSA3_MEGEL</name>
<dbReference type="AlphaFoldDB" id="G0VSA3"/>
<dbReference type="HOGENOM" id="CLU_598267_0_0_9"/>
<keyword evidence="3" id="KW-1185">Reference proteome</keyword>